<evidence type="ECO:0000256" key="9">
    <source>
        <dbReference type="SAM" id="Phobius"/>
    </source>
</evidence>
<dbReference type="GO" id="GO:0012511">
    <property type="term" value="C:monolayer-surrounded lipid storage body"/>
    <property type="evidence" value="ECO:0007669"/>
    <property type="project" value="InterPro"/>
</dbReference>
<evidence type="ECO:0000256" key="3">
    <source>
        <dbReference type="ARBA" id="ARBA00004502"/>
    </source>
</evidence>
<dbReference type="PANTHER" id="PTHR33203">
    <property type="entry name" value="OLEOSIN"/>
    <property type="match status" value="1"/>
</dbReference>
<dbReference type="GO" id="GO:0048608">
    <property type="term" value="P:reproductive structure development"/>
    <property type="evidence" value="ECO:0007669"/>
    <property type="project" value="UniProtKB-ARBA"/>
</dbReference>
<evidence type="ECO:0000313" key="11">
    <source>
        <dbReference type="Proteomes" id="UP001229421"/>
    </source>
</evidence>
<comment type="function">
    <text evidence="1">May have a structural role to stabilize the lipid body during desiccation of the seed by preventing coalescence of the oil. Probably interacts with both lipid and phospholipid moieties of lipid bodies. May also provide recognition signals for specific lipase anchorage in lipolysis during seedling growth.</text>
</comment>
<keyword evidence="8 9" id="KW-0472">Membrane</keyword>
<dbReference type="GO" id="GO:0009791">
    <property type="term" value="P:post-embryonic development"/>
    <property type="evidence" value="ECO:0007669"/>
    <property type="project" value="UniProtKB-ARBA"/>
</dbReference>
<reference evidence="10" key="1">
    <citation type="journal article" date="2023" name="bioRxiv">
        <title>Improved chromosome-level genome assembly for marigold (Tagetes erecta).</title>
        <authorList>
            <person name="Jiang F."/>
            <person name="Yuan L."/>
            <person name="Wang S."/>
            <person name="Wang H."/>
            <person name="Xu D."/>
            <person name="Wang A."/>
            <person name="Fan W."/>
        </authorList>
    </citation>
    <scope>NUCLEOTIDE SEQUENCE</scope>
    <source>
        <strain evidence="10">WSJ</strain>
        <tissue evidence="10">Leaf</tissue>
    </source>
</reference>
<dbReference type="Proteomes" id="UP001229421">
    <property type="component" value="Unassembled WGS sequence"/>
</dbReference>
<evidence type="ECO:0000256" key="8">
    <source>
        <dbReference type="ARBA" id="ARBA00023136"/>
    </source>
</evidence>
<dbReference type="GO" id="GO:0016020">
    <property type="term" value="C:membrane"/>
    <property type="evidence" value="ECO:0007669"/>
    <property type="project" value="UniProtKB-SubCell"/>
</dbReference>
<feature type="transmembrane region" description="Helical" evidence="9">
    <location>
        <begin position="64"/>
        <end position="97"/>
    </location>
</feature>
<keyword evidence="6 9" id="KW-0812">Transmembrane</keyword>
<dbReference type="GO" id="GO:0019915">
    <property type="term" value="P:lipid storage"/>
    <property type="evidence" value="ECO:0007669"/>
    <property type="project" value="TreeGrafter"/>
</dbReference>
<name>A0AAD8K703_TARER</name>
<dbReference type="Pfam" id="PF01277">
    <property type="entry name" value="Oleosin"/>
    <property type="match status" value="1"/>
</dbReference>
<gene>
    <name evidence="10" type="ORF">QVD17_31173</name>
</gene>
<proteinExistence type="inferred from homology"/>
<dbReference type="PANTHER" id="PTHR33203:SF25">
    <property type="entry name" value="OLEOSIN 18.5 KDA"/>
    <property type="match status" value="1"/>
</dbReference>
<keyword evidence="11" id="KW-1185">Reference proteome</keyword>
<comment type="subcellular location">
    <subcellularLocation>
        <location evidence="3">Lipid droplet</location>
    </subcellularLocation>
    <subcellularLocation>
        <location evidence="2">Membrane</location>
        <topology evidence="2">Multi-pass membrane protein</topology>
    </subcellularLocation>
</comment>
<sequence length="120" mass="13010">MTDIHEAYNVHEHHPDEGGSHPKYIIILAIIAVIILLVLASLTFAVTLTALAIVAPSLLIVTPVLVIATVTLFLLGIGFLASVVFVVLAVLIIWWIYKYTSDGHHHPGAELVDQVKDKLG</sequence>
<keyword evidence="5" id="KW-0551">Lipid droplet</keyword>
<dbReference type="InterPro" id="IPR000136">
    <property type="entry name" value="Oleosin"/>
</dbReference>
<protein>
    <recommendedName>
        <fullName evidence="12">Oleosin</fullName>
    </recommendedName>
</protein>
<evidence type="ECO:0000256" key="2">
    <source>
        <dbReference type="ARBA" id="ARBA00004141"/>
    </source>
</evidence>
<comment type="caution">
    <text evidence="10">The sequence shown here is derived from an EMBL/GenBank/DDBJ whole genome shotgun (WGS) entry which is preliminary data.</text>
</comment>
<evidence type="ECO:0000256" key="6">
    <source>
        <dbReference type="ARBA" id="ARBA00022692"/>
    </source>
</evidence>
<accession>A0AAD8K703</accession>
<evidence type="ECO:0000313" key="10">
    <source>
        <dbReference type="EMBL" id="KAK1415392.1"/>
    </source>
</evidence>
<feature type="transmembrane region" description="Helical" evidence="9">
    <location>
        <begin position="24"/>
        <end position="52"/>
    </location>
</feature>
<evidence type="ECO:0000256" key="4">
    <source>
        <dbReference type="ARBA" id="ARBA00010858"/>
    </source>
</evidence>
<evidence type="ECO:0000256" key="7">
    <source>
        <dbReference type="ARBA" id="ARBA00022989"/>
    </source>
</evidence>
<evidence type="ECO:0000256" key="5">
    <source>
        <dbReference type="ARBA" id="ARBA00022677"/>
    </source>
</evidence>
<evidence type="ECO:0008006" key="12">
    <source>
        <dbReference type="Google" id="ProtNLM"/>
    </source>
</evidence>
<dbReference type="EMBL" id="JAUHHV010000008">
    <property type="protein sequence ID" value="KAK1415392.1"/>
    <property type="molecule type" value="Genomic_DNA"/>
</dbReference>
<organism evidence="10 11">
    <name type="scientific">Tagetes erecta</name>
    <name type="common">African marigold</name>
    <dbReference type="NCBI Taxonomy" id="13708"/>
    <lineage>
        <taxon>Eukaryota</taxon>
        <taxon>Viridiplantae</taxon>
        <taxon>Streptophyta</taxon>
        <taxon>Embryophyta</taxon>
        <taxon>Tracheophyta</taxon>
        <taxon>Spermatophyta</taxon>
        <taxon>Magnoliopsida</taxon>
        <taxon>eudicotyledons</taxon>
        <taxon>Gunneridae</taxon>
        <taxon>Pentapetalae</taxon>
        <taxon>asterids</taxon>
        <taxon>campanulids</taxon>
        <taxon>Asterales</taxon>
        <taxon>Asteraceae</taxon>
        <taxon>Asteroideae</taxon>
        <taxon>Heliantheae alliance</taxon>
        <taxon>Tageteae</taxon>
        <taxon>Tagetes</taxon>
    </lineage>
</organism>
<comment type="similarity">
    <text evidence="4">Belongs to the oleosin family.</text>
</comment>
<evidence type="ECO:0000256" key="1">
    <source>
        <dbReference type="ARBA" id="ARBA00002582"/>
    </source>
</evidence>
<keyword evidence="7 9" id="KW-1133">Transmembrane helix</keyword>
<dbReference type="AlphaFoldDB" id="A0AAD8K703"/>